<evidence type="ECO:0000313" key="5">
    <source>
        <dbReference type="EMBL" id="TMW60867.1"/>
    </source>
</evidence>
<dbReference type="EMBL" id="SPLM01000108">
    <property type="protein sequence ID" value="TMW60867.1"/>
    <property type="molecule type" value="Genomic_DNA"/>
</dbReference>
<proteinExistence type="predicted"/>
<feature type="region of interest" description="Disordered" evidence="4">
    <location>
        <begin position="2821"/>
        <end position="2871"/>
    </location>
</feature>
<feature type="region of interest" description="Disordered" evidence="4">
    <location>
        <begin position="1"/>
        <end position="33"/>
    </location>
</feature>
<dbReference type="InterPro" id="IPR032675">
    <property type="entry name" value="LRR_dom_sf"/>
</dbReference>
<feature type="compositionally biased region" description="Basic and acidic residues" evidence="4">
    <location>
        <begin position="2840"/>
        <end position="2855"/>
    </location>
</feature>
<feature type="coiled-coil region" evidence="3">
    <location>
        <begin position="2230"/>
        <end position="2278"/>
    </location>
</feature>
<feature type="compositionally biased region" description="Low complexity" evidence="4">
    <location>
        <begin position="1627"/>
        <end position="1641"/>
    </location>
</feature>
<feature type="coiled-coil region" evidence="3">
    <location>
        <begin position="2156"/>
        <end position="2197"/>
    </location>
</feature>
<feature type="compositionally biased region" description="Basic and acidic residues" evidence="4">
    <location>
        <begin position="616"/>
        <end position="632"/>
    </location>
</feature>
<dbReference type="InterPro" id="IPR001611">
    <property type="entry name" value="Leu-rich_rpt"/>
</dbReference>
<feature type="region of interest" description="Disordered" evidence="4">
    <location>
        <begin position="2348"/>
        <end position="2395"/>
    </location>
</feature>
<evidence type="ECO:0000256" key="2">
    <source>
        <dbReference type="ARBA" id="ARBA00022737"/>
    </source>
</evidence>
<evidence type="ECO:0000313" key="6">
    <source>
        <dbReference type="Proteomes" id="UP000794436"/>
    </source>
</evidence>
<feature type="compositionally biased region" description="Low complexity" evidence="4">
    <location>
        <begin position="416"/>
        <end position="437"/>
    </location>
</feature>
<feature type="region of interest" description="Disordered" evidence="4">
    <location>
        <begin position="1530"/>
        <end position="1586"/>
    </location>
</feature>
<keyword evidence="1" id="KW-0433">Leucine-rich repeat</keyword>
<organism evidence="5 6">
    <name type="scientific">Pythium oligandrum</name>
    <name type="common">Mycoparasitic fungus</name>
    <dbReference type="NCBI Taxonomy" id="41045"/>
    <lineage>
        <taxon>Eukaryota</taxon>
        <taxon>Sar</taxon>
        <taxon>Stramenopiles</taxon>
        <taxon>Oomycota</taxon>
        <taxon>Peronosporomycetes</taxon>
        <taxon>Pythiales</taxon>
        <taxon>Pythiaceae</taxon>
        <taxon>Pythium</taxon>
    </lineage>
</organism>
<dbReference type="PANTHER" id="PTHR15454">
    <property type="entry name" value="NISCHARIN RELATED"/>
    <property type="match status" value="1"/>
</dbReference>
<dbReference type="SUPFAM" id="SSF52058">
    <property type="entry name" value="L domain-like"/>
    <property type="match status" value="1"/>
</dbReference>
<feature type="coiled-coil region" evidence="3">
    <location>
        <begin position="1898"/>
        <end position="2051"/>
    </location>
</feature>
<feature type="region of interest" description="Disordered" evidence="4">
    <location>
        <begin position="1615"/>
        <end position="1655"/>
    </location>
</feature>
<feature type="compositionally biased region" description="Basic residues" evidence="4">
    <location>
        <begin position="2663"/>
        <end position="2675"/>
    </location>
</feature>
<feature type="compositionally biased region" description="Basic and acidic residues" evidence="4">
    <location>
        <begin position="584"/>
        <end position="602"/>
    </location>
</feature>
<dbReference type="OrthoDB" id="309807at2759"/>
<dbReference type="Gene3D" id="3.80.10.10">
    <property type="entry name" value="Ribonuclease Inhibitor"/>
    <property type="match status" value="1"/>
</dbReference>
<feature type="region of interest" description="Disordered" evidence="4">
    <location>
        <begin position="2647"/>
        <end position="2692"/>
    </location>
</feature>
<feature type="compositionally biased region" description="Basic and acidic residues" evidence="4">
    <location>
        <begin position="1422"/>
        <end position="1434"/>
    </location>
</feature>
<feature type="coiled-coil region" evidence="3">
    <location>
        <begin position="657"/>
        <end position="705"/>
    </location>
</feature>
<evidence type="ECO:0000256" key="1">
    <source>
        <dbReference type="ARBA" id="ARBA00022614"/>
    </source>
</evidence>
<feature type="compositionally biased region" description="Polar residues" evidence="4">
    <location>
        <begin position="635"/>
        <end position="646"/>
    </location>
</feature>
<feature type="region of interest" description="Disordered" evidence="4">
    <location>
        <begin position="369"/>
        <end position="460"/>
    </location>
</feature>
<keyword evidence="2" id="KW-0677">Repeat</keyword>
<dbReference type="Proteomes" id="UP000794436">
    <property type="component" value="Unassembled WGS sequence"/>
</dbReference>
<protein>
    <submittedName>
        <fullName evidence="5">Uncharacterized protein</fullName>
    </submittedName>
</protein>
<feature type="coiled-coil region" evidence="3">
    <location>
        <begin position="2093"/>
        <end position="2127"/>
    </location>
</feature>
<feature type="compositionally biased region" description="Basic and acidic residues" evidence="4">
    <location>
        <begin position="2349"/>
        <end position="2360"/>
    </location>
</feature>
<dbReference type="Pfam" id="PF14580">
    <property type="entry name" value="LRR_9"/>
    <property type="match status" value="1"/>
</dbReference>
<feature type="region of interest" description="Disordered" evidence="4">
    <location>
        <begin position="2719"/>
        <end position="2802"/>
    </location>
</feature>
<gene>
    <name evidence="5" type="ORF">Poli38472_000909</name>
</gene>
<dbReference type="PANTHER" id="PTHR15454:SF56">
    <property type="entry name" value="PROTEIN PHOSPHATASE 1 REGULATORY SUBUNIT 7-RELATED"/>
    <property type="match status" value="1"/>
</dbReference>
<name>A0A8K1CEQ5_PYTOL</name>
<dbReference type="GO" id="GO:0005737">
    <property type="term" value="C:cytoplasm"/>
    <property type="evidence" value="ECO:0007669"/>
    <property type="project" value="TreeGrafter"/>
</dbReference>
<feature type="region of interest" description="Disordered" evidence="4">
    <location>
        <begin position="1420"/>
        <end position="1439"/>
    </location>
</feature>
<feature type="compositionally biased region" description="Polar residues" evidence="4">
    <location>
        <begin position="2677"/>
        <end position="2686"/>
    </location>
</feature>
<comment type="caution">
    <text evidence="5">The sequence shown here is derived from an EMBL/GenBank/DDBJ whole genome shotgun (WGS) entry which is preliminary data.</text>
</comment>
<keyword evidence="6" id="KW-1185">Reference proteome</keyword>
<reference evidence="5" key="1">
    <citation type="submission" date="2019-03" db="EMBL/GenBank/DDBJ databases">
        <title>Long read genome sequence of the mycoparasitic Pythium oligandrum ATCC 38472 isolated from sugarbeet rhizosphere.</title>
        <authorList>
            <person name="Gaulin E."/>
        </authorList>
    </citation>
    <scope>NUCLEOTIDE SEQUENCE</scope>
    <source>
        <strain evidence="5">ATCC 38472_TT</strain>
    </source>
</reference>
<sequence length="2948" mass="339579">MERKDRQNDGYAGQYLARNPPPPPHPLPPVASRPVRKMTKGLIAPSKAFSASNKSLVDAFKQHGMKLCDGAKLNVVGKSLTTIGLIPPSLGVHVTSVYLSQNDLRSLAGLEQFQSVRLLSIGGNLLTRFSDVERLKGLKHLRHLNLTGNPICSLPNYRTRVVDLLEQIQVLDAVDITRRDREGASVVATQDKAFRDMLFKNHMEIHKRQRISTWILVLQEFHTLVLSDAVSGRFDQLPTPLETTLDVDRFVRLWRYEEVFNVYQREDLELQMAMIVVRTHVRLADHPKVRAKEMLLKLANAPASRAKPSRLTKLPAEGQEQHVAWEEAYASVLQLQQQTLISIQSDCERNVRGMVESLRRLLVTNPFQRKQAARLQSQVTRDAVRPSHGGEERSHSQSPDVKMSRMEPVVTQSMLPPQQCDPDLSSPSPDAQPSQALRKIPAKPSPHPLTGPHARTTQLRSGQFGNKSLQEAVQAFKLRDSKPPMPRSNQMMAKPKVIQRTVRSVSALVQSDDCSSGDHNLETLVPPRPVSFMQVPSESKSFLYRDASLRLSSNFLEDESDMHSESVVSNTVVSAESKYAPSIPEDHQNSRFDRRLSSRRESSSQLEYGEAFQSRRTQEHVQDAPEKDDVRSRMQHTGVQPLTSATGDYDPSLKERQQELEEREAKYIKALMESEQRELDLRQQLQSLQREMVKSQRSLSESAEERKQIKHEVEERVRAIAAPVILRRFFSKWMEFLSLRLQVEQLRRRRCFVTQHDALWDWRRKVWVQQQLRRQRRRNLMKRTRQHFVEWANLTRITVIAVHTQALRHRQLLKRIVAEWRQQAHVSICMRLLSSKATTSIPQLRQHFLGWKLAVQHRRQLQRAQLLHQRTKLHAAKRLVFGYWKIFVQSTARMTRLAIHDLARRVKARTRKMHLRAWWHVTLSSRLYRTQSTRRVWRGWTSRLKADRSIMEERVMIRRRIIKVHFMEWHTTAEELVTRRRAFSLASRHLSHRRLRKLWMHWKIYSISRKRHVQGSTKALKHYFTKMLRSAWRGWARQTRQNLLMMKENKRGEMRRHFTAFRVAVQIQRQGKQQERWIRHMQKRQACRTVREQFQKWQEFVIAKRRTTMYANVLKLQRQKNLLSYVWCQWRTRRFDELHRRLQRATHECTKTVSARQAVEEELLQQNERAISLAEQLSGQKKTQEMQSQELIACQQRLSDREYEVTRLKTDLSTVREAQMRLVAERHEDESARIKNEQLLRDENIRLAEENCSQRTRMSDLEGKLRETEDKSTGFRQRIEELETKLEEGGRQWKQSRQQLEKNVREMQNEISDLTSRLEAEHKQREETANRLQEYEQRIASTCAEINQHESAHEQECIQLRAEYAHMESLWKQETARNSELQHLLQEKNSKIVALTLQVHSQGTNEGLFKAQTAVSSVADVDPSKSARDCDKEPTVTSPCPRDRVSRVLDVGTQSSPVIQPSKDLTNGDRIYSVVEPTPEECVIDTRASKIREDIRLLQDRIVSRLQQSPCVPSLGDFTHCGLIDAERTRERLESMDPPSSQEARSETSEVIAEDLPSEETKTASSPDAKKKSPSKANGKQHFDPQSSLAAISARLTPYITPAELEIARINALVAKQRPSSPEKNASSDGEGSSSTAAADGADGRAPDSPGKRASAVVSTLTAAIKSTGGTNSALHDSMIAEEWVNVHLETSGAYLLPASDIQALLNSPDLRRPLADDAMDEETFAYRKGGDGGPLARAGIDRWTLYRLGMPKELVDRLYRALYVYTNGFHNIILEIASRCPPSVEKHVSSNVWLTFLLLLEQCENGKYEMAMLKFKQATEEWRQQMQNAFTDEKLKLRSHIQSIESQLHDEMTRSSEKSRLIDKLVDDATVTSATVAALEHEDADKAEQLRLLKLDILVHEEAEKQLNEQIDEAKKDYEIANSERFNALTERYALDDEIRKLQGEMERLEVEKTNYGKRMHETLFMNQALRATNETLKQNIVVINVEKDKLEKDKQGVQEHVESLQHEMQELKLSKAAVEHELMESERCRAHLEERLSALKVQLDAEMEHNSRQVREIAHLASLVDEEKVKVGVLEAKCNLLTAEKQNTGMRAQDKLRIERLLNQKLELENHIETLKLERTKDQEQIWNLRASLEALDSELQHTKRVFSAGQQAFLHSERSAEQLRHQLQEMEKNYEKASKNLASLRERFKMFEESSKEQVTKLEVELKVTGAQLREVTYVNRDNAAMIADLTKSLETSEKDSKSLKTRLEASEKQYEQLVNEKEDLQRDQKERDLQNSSSKQTIRKFLRELQEMLALVKVDEFPLDDAIRELIRMVRDTFGSELDPLAKFLDDEDEPLDFVEEYDPEELKEVERERKSRLSSRRQGFSMGPGADGDAEGEAVGDGDLLDRLGDSGEVEYDDKRRTTAVARMSKFRRSKLETLVTKLQRDVELKTDLVRSLEDVICTQADEVTVLTSTNEQQLRWLKLNENQKGMLRADVDGLLLCLKEVRGQKAKVELALEEAKIALVMESNKTFQTEVLLQTLRRKYDMQCASTEDLLSKIGRAYEHELFMRSLRREKAVQATVVMATQFTQTLVPQRNPALERVRMAAMNLPALNPMSVAAESVLQQINDATKALLPGVTKHSELQLTMEENMRLQARMVPQQPSLPGARPTMRNPRQMGRHTQHQHRHLQPQRVNRGTDSSVADVPPPQVIHHVNEFGTRQDVLISPVYPPYFDGHGSPTPQRLSSVPVPGSDLVQRSSRGMPRKPPRQRPWAESPASQQQIDARVDSPRGSVRSSYGEVRSEDVDHPTGGFSPPNALRYHRGFLRTGLEVLRNAGRKETEDERGGEFDYDYEGYEDHPGDHEVDGDSRYTHGPWRSSTSSLHSPSKLELAVRDFQSEQSTRTSPTSSPSRYYSHRLKDTEYRSAEILGLDEFDTEMDNDELTNDARESRFVPGVLYPILPPR</sequence>
<accession>A0A8K1CEQ5</accession>
<feature type="compositionally biased region" description="Basic and acidic residues" evidence="4">
    <location>
        <begin position="2821"/>
        <end position="2832"/>
    </location>
</feature>
<evidence type="ECO:0000256" key="4">
    <source>
        <dbReference type="SAM" id="MobiDB-lite"/>
    </source>
</evidence>
<keyword evidence="3" id="KW-0175">Coiled coil</keyword>
<feature type="coiled-coil region" evidence="3">
    <location>
        <begin position="1265"/>
        <end position="1352"/>
    </location>
</feature>
<dbReference type="PROSITE" id="PS51450">
    <property type="entry name" value="LRR"/>
    <property type="match status" value="1"/>
</dbReference>
<evidence type="ECO:0000256" key="3">
    <source>
        <dbReference type="SAM" id="Coils"/>
    </source>
</evidence>
<feature type="compositionally biased region" description="Pro residues" evidence="4">
    <location>
        <begin position="19"/>
        <end position="31"/>
    </location>
</feature>
<feature type="region of interest" description="Disordered" evidence="4">
    <location>
        <begin position="578"/>
        <end position="650"/>
    </location>
</feature>
<feature type="compositionally biased region" description="Basic and acidic residues" evidence="4">
    <location>
        <begin position="382"/>
        <end position="395"/>
    </location>
</feature>